<accession>A0A8H4B3Z1</accession>
<dbReference type="EMBL" id="WTPW01000026">
    <property type="protein sequence ID" value="KAF0557784.1"/>
    <property type="molecule type" value="Genomic_DNA"/>
</dbReference>
<name>A0A8H4B3Z1_GIGMA</name>
<reference evidence="2 3" key="1">
    <citation type="journal article" date="2019" name="Environ. Microbiol.">
        <title>At the nexus of three kingdoms: the genome of the mycorrhizal fungus Gigaspora margarita provides insights into plant, endobacterial and fungal interactions.</title>
        <authorList>
            <person name="Venice F."/>
            <person name="Ghignone S."/>
            <person name="Salvioli di Fossalunga A."/>
            <person name="Amselem J."/>
            <person name="Novero M."/>
            <person name="Xianan X."/>
            <person name="Sedzielewska Toro K."/>
            <person name="Morin E."/>
            <person name="Lipzen A."/>
            <person name="Grigoriev I.V."/>
            <person name="Henrissat B."/>
            <person name="Martin F.M."/>
            <person name="Bonfante P."/>
        </authorList>
    </citation>
    <scope>NUCLEOTIDE SEQUENCE [LARGE SCALE GENOMIC DNA]</scope>
    <source>
        <strain evidence="2 3">BEG34</strain>
    </source>
</reference>
<evidence type="ECO:0000313" key="3">
    <source>
        <dbReference type="Proteomes" id="UP000439903"/>
    </source>
</evidence>
<feature type="compositionally biased region" description="Acidic residues" evidence="1">
    <location>
        <begin position="297"/>
        <end position="307"/>
    </location>
</feature>
<dbReference type="AlphaFoldDB" id="A0A8H4B3Z1"/>
<keyword evidence="3" id="KW-1185">Reference proteome</keyword>
<sequence length="332" mass="37323">MSRAYQIHLEQIEAHDVHYPSPLATEVIQVTNPDLSCTICFPPTVYYSQFHCFWLQYQPAYSATSYTQQTIGDQIITALLRHYTRFTLCPILPDNFEANTFELYIEGPTQSTPFQTHPDNPLANLPVSQIYQENNQDLEFSISSIPQSIFTLAPEVTTPQLPVVTELYQTNPTLNTTPLTTPPLHRQPHNLFGPRPASTDHQIIKVPQVNPLQPNVLVEQPNQTPNTTPIDPPPLQVQPLEEVNLEVNLQEQENPNEELIESEEEPEDLNQEEVAESEESEEELEEPNPEELIFSDSESDATVEDPEPERNMAEDAMNAAAAAITALADAMG</sequence>
<comment type="caution">
    <text evidence="2">The sequence shown here is derived from an EMBL/GenBank/DDBJ whole genome shotgun (WGS) entry which is preliminary data.</text>
</comment>
<evidence type="ECO:0000313" key="2">
    <source>
        <dbReference type="EMBL" id="KAF0557784.1"/>
    </source>
</evidence>
<organism evidence="2 3">
    <name type="scientific">Gigaspora margarita</name>
    <dbReference type="NCBI Taxonomy" id="4874"/>
    <lineage>
        <taxon>Eukaryota</taxon>
        <taxon>Fungi</taxon>
        <taxon>Fungi incertae sedis</taxon>
        <taxon>Mucoromycota</taxon>
        <taxon>Glomeromycotina</taxon>
        <taxon>Glomeromycetes</taxon>
        <taxon>Diversisporales</taxon>
        <taxon>Gigasporaceae</taxon>
        <taxon>Gigaspora</taxon>
    </lineage>
</organism>
<feature type="compositionally biased region" description="Polar residues" evidence="1">
    <location>
        <begin position="220"/>
        <end position="229"/>
    </location>
</feature>
<dbReference type="Proteomes" id="UP000439903">
    <property type="component" value="Unassembled WGS sequence"/>
</dbReference>
<feature type="region of interest" description="Disordered" evidence="1">
    <location>
        <begin position="217"/>
        <end position="236"/>
    </location>
</feature>
<feature type="region of interest" description="Disordered" evidence="1">
    <location>
        <begin position="251"/>
        <end position="310"/>
    </location>
</feature>
<gene>
    <name evidence="2" type="ORF">F8M41_012243</name>
</gene>
<evidence type="ECO:0000256" key="1">
    <source>
        <dbReference type="SAM" id="MobiDB-lite"/>
    </source>
</evidence>
<proteinExistence type="predicted"/>
<feature type="compositionally biased region" description="Acidic residues" evidence="1">
    <location>
        <begin position="254"/>
        <end position="289"/>
    </location>
</feature>
<protein>
    <submittedName>
        <fullName evidence="2">Uncharacterized protein</fullName>
    </submittedName>
</protein>